<dbReference type="InterPro" id="IPR015931">
    <property type="entry name" value="Acnase/IPM_dHydase_lsu_aba_1/3"/>
</dbReference>
<evidence type="ECO:0000313" key="6">
    <source>
        <dbReference type="Proteomes" id="UP001153148"/>
    </source>
</evidence>
<organism evidence="5 6">
    <name type="scientific">Timema podura</name>
    <name type="common">Walking stick</name>
    <dbReference type="NCBI Taxonomy" id="61482"/>
    <lineage>
        <taxon>Eukaryota</taxon>
        <taxon>Metazoa</taxon>
        <taxon>Ecdysozoa</taxon>
        <taxon>Arthropoda</taxon>
        <taxon>Hexapoda</taxon>
        <taxon>Insecta</taxon>
        <taxon>Pterygota</taxon>
        <taxon>Neoptera</taxon>
        <taxon>Polyneoptera</taxon>
        <taxon>Phasmatodea</taxon>
        <taxon>Timematodea</taxon>
        <taxon>Timematoidea</taxon>
        <taxon>Timematidae</taxon>
        <taxon>Timema</taxon>
    </lineage>
</organism>
<dbReference type="EMBL" id="CAJPIN010025659">
    <property type="protein sequence ID" value="CAG2063324.1"/>
    <property type="molecule type" value="Genomic_DNA"/>
</dbReference>
<evidence type="ECO:0000256" key="2">
    <source>
        <dbReference type="ARBA" id="ARBA00023004"/>
    </source>
</evidence>
<keyword evidence="6" id="KW-1185">Reference proteome</keyword>
<feature type="domain" description="Aconitase/3-isopropylmalate dehydratase large subunit alpha/beta/alpha" evidence="4">
    <location>
        <begin position="2"/>
        <end position="114"/>
    </location>
</feature>
<sequence length="125" mass="13349">ILAQKAVEAGLSVAPYIKTSLSPGSGVVTYYLEESGVIPYLQKLGFDVVGYGCMTCIGNSGPLPEPVAEVIEKYDLVCSGVLSGNRNFEGRIHPLTRANYLASPLLVIAYAIAGRVDIDFEKEPL</sequence>
<dbReference type="Proteomes" id="UP001153148">
    <property type="component" value="Unassembled WGS sequence"/>
</dbReference>
<dbReference type="InterPro" id="IPR018136">
    <property type="entry name" value="Aconitase_4Fe-4S_BS"/>
</dbReference>
<proteinExistence type="predicted"/>
<evidence type="ECO:0000256" key="1">
    <source>
        <dbReference type="ARBA" id="ARBA00022723"/>
    </source>
</evidence>
<gene>
    <name evidence="5" type="ORF">TPAB3V08_LOCUS10271</name>
</gene>
<evidence type="ECO:0000313" key="5">
    <source>
        <dbReference type="EMBL" id="CAG2063324.1"/>
    </source>
</evidence>
<dbReference type="Pfam" id="PF00330">
    <property type="entry name" value="Aconitase"/>
    <property type="match status" value="1"/>
</dbReference>
<dbReference type="Gene3D" id="3.30.499.10">
    <property type="entry name" value="Aconitase, domain 3"/>
    <property type="match status" value="1"/>
</dbReference>
<protein>
    <recommendedName>
        <fullName evidence="4">Aconitase/3-isopropylmalate dehydratase large subunit alpha/beta/alpha domain-containing protein</fullName>
    </recommendedName>
</protein>
<dbReference type="SUPFAM" id="SSF53732">
    <property type="entry name" value="Aconitase iron-sulfur domain"/>
    <property type="match status" value="1"/>
</dbReference>
<dbReference type="InterPro" id="IPR036008">
    <property type="entry name" value="Aconitase_4Fe-4S_dom"/>
</dbReference>
<feature type="non-terminal residue" evidence="5">
    <location>
        <position position="125"/>
    </location>
</feature>
<dbReference type="InterPro" id="IPR001030">
    <property type="entry name" value="Acoase/IPM_deHydtase_lsu_aba"/>
</dbReference>
<reference evidence="5" key="1">
    <citation type="submission" date="2021-03" db="EMBL/GenBank/DDBJ databases">
        <authorList>
            <person name="Tran Van P."/>
        </authorList>
    </citation>
    <scope>NUCLEOTIDE SEQUENCE</scope>
</reference>
<keyword evidence="3" id="KW-0411">Iron-sulfur</keyword>
<dbReference type="PROSITE" id="PS01244">
    <property type="entry name" value="ACONITASE_2"/>
    <property type="match status" value="1"/>
</dbReference>
<keyword evidence="2" id="KW-0408">Iron</keyword>
<evidence type="ECO:0000259" key="4">
    <source>
        <dbReference type="Pfam" id="PF00330"/>
    </source>
</evidence>
<feature type="non-terminal residue" evidence="5">
    <location>
        <position position="1"/>
    </location>
</feature>
<name>A0ABN7PAD0_TIMPD</name>
<evidence type="ECO:0000256" key="3">
    <source>
        <dbReference type="ARBA" id="ARBA00023014"/>
    </source>
</evidence>
<comment type="caution">
    <text evidence="5">The sequence shown here is derived from an EMBL/GenBank/DDBJ whole genome shotgun (WGS) entry which is preliminary data.</text>
</comment>
<dbReference type="InterPro" id="IPR006249">
    <property type="entry name" value="Aconitase/IRP2"/>
</dbReference>
<dbReference type="PANTHER" id="PTHR11670">
    <property type="entry name" value="ACONITASE/IRON-RESPONSIVE ELEMENT FAMILY MEMBER"/>
    <property type="match status" value="1"/>
</dbReference>
<accession>A0ABN7PAD0</accession>
<keyword evidence="1" id="KW-0479">Metal-binding</keyword>